<evidence type="ECO:0000256" key="2">
    <source>
        <dbReference type="SAM" id="SignalP"/>
    </source>
</evidence>
<accession>A0A9D2ILH2</accession>
<feature type="chain" id="PRO_5038601707" evidence="2">
    <location>
        <begin position="21"/>
        <end position="297"/>
    </location>
</feature>
<comment type="caution">
    <text evidence="5">The sequence shown here is derived from an EMBL/GenBank/DDBJ whole genome shotgun (WGS) entry which is preliminary data.</text>
</comment>
<dbReference type="PANTHER" id="PTHR30373:SF2">
    <property type="entry name" value="UPF0603 PROTEIN YGCG"/>
    <property type="match status" value="1"/>
</dbReference>
<dbReference type="InterPro" id="IPR007684">
    <property type="entry name" value="Znf_Ogr/Delta"/>
</dbReference>
<organism evidence="5 6">
    <name type="scientific">Candidatus Tidjanibacter faecipullorum</name>
    <dbReference type="NCBI Taxonomy" id="2838766"/>
    <lineage>
        <taxon>Bacteria</taxon>
        <taxon>Pseudomonadati</taxon>
        <taxon>Bacteroidota</taxon>
        <taxon>Bacteroidia</taxon>
        <taxon>Bacteroidales</taxon>
        <taxon>Rikenellaceae</taxon>
        <taxon>Tidjanibacter</taxon>
    </lineage>
</organism>
<reference evidence="5" key="2">
    <citation type="submission" date="2021-04" db="EMBL/GenBank/DDBJ databases">
        <authorList>
            <person name="Gilroy R."/>
        </authorList>
    </citation>
    <scope>NUCLEOTIDE SEQUENCE</scope>
    <source>
        <strain evidence="5">ChiHjej11B10-19426</strain>
    </source>
</reference>
<reference evidence="5" key="1">
    <citation type="journal article" date="2021" name="PeerJ">
        <title>Extensive microbial diversity within the chicken gut microbiome revealed by metagenomics and culture.</title>
        <authorList>
            <person name="Gilroy R."/>
            <person name="Ravi A."/>
            <person name="Getino M."/>
            <person name="Pursley I."/>
            <person name="Horton D.L."/>
            <person name="Alikhan N.F."/>
            <person name="Baker D."/>
            <person name="Gharbi K."/>
            <person name="Hall N."/>
            <person name="Watson M."/>
            <person name="Adriaenssens E.M."/>
            <person name="Foster-Nyarko E."/>
            <person name="Jarju S."/>
            <person name="Secka A."/>
            <person name="Antonio M."/>
            <person name="Oren A."/>
            <person name="Chaudhuri R.R."/>
            <person name="La Ragione R."/>
            <person name="Hildebrand F."/>
            <person name="Pallen M.J."/>
        </authorList>
    </citation>
    <scope>NUCLEOTIDE SEQUENCE</scope>
    <source>
        <strain evidence="5">ChiHjej11B10-19426</strain>
    </source>
</reference>
<keyword evidence="1" id="KW-0472">Membrane</keyword>
<evidence type="ECO:0000259" key="4">
    <source>
        <dbReference type="Pfam" id="PF04606"/>
    </source>
</evidence>
<sequence>MKRLLTLLVLLTLAALPLRSEPRAYRVEDIPNVQVMDRTRFVSNPDGLLSASTVYRIDTMLYALRESGRAEVAVVAVRSIGDAEPFDFLQRLVTRWGVGRRDVDDGLGVLLVIDQGAIEIQTGYGLEGDLPDALLKRIIDRYMLPAFRQQDWDAGMLAGLTAICEVLQGRTPADLTQSQGGNGAWLELLFFLGLPLLIIGLGWYNARRCPKCHKRALKRTDTRLISDTGSTRTEEVVYVCRNCGHTVVRRNTHGGGAGGVIIGGGLGGMMGGGGGFGRGGGGFGGGSFGGGGARGSF</sequence>
<feature type="transmembrane region" description="Helical" evidence="1">
    <location>
        <begin position="184"/>
        <end position="206"/>
    </location>
</feature>
<gene>
    <name evidence="5" type="ORF">H9816_06245</name>
</gene>
<proteinExistence type="predicted"/>
<feature type="signal peptide" evidence="2">
    <location>
        <begin position="1"/>
        <end position="20"/>
    </location>
</feature>
<evidence type="ECO:0000313" key="6">
    <source>
        <dbReference type="Proteomes" id="UP000824014"/>
    </source>
</evidence>
<name>A0A9D2ILH2_9BACT</name>
<dbReference type="Pfam" id="PF04536">
    <property type="entry name" value="TPM_phosphatase"/>
    <property type="match status" value="1"/>
</dbReference>
<evidence type="ECO:0000313" key="5">
    <source>
        <dbReference type="EMBL" id="HIZ15493.1"/>
    </source>
</evidence>
<feature type="domain" description="TPM" evidence="3">
    <location>
        <begin position="42"/>
        <end position="165"/>
    </location>
</feature>
<feature type="domain" description="Zinc finger Ogr/Delta-type" evidence="4">
    <location>
        <begin position="208"/>
        <end position="251"/>
    </location>
</feature>
<dbReference type="EMBL" id="DXCC01000020">
    <property type="protein sequence ID" value="HIZ15493.1"/>
    <property type="molecule type" value="Genomic_DNA"/>
</dbReference>
<dbReference type="Gene3D" id="3.10.310.50">
    <property type="match status" value="1"/>
</dbReference>
<dbReference type="PANTHER" id="PTHR30373">
    <property type="entry name" value="UPF0603 PROTEIN YGCG"/>
    <property type="match status" value="1"/>
</dbReference>
<evidence type="ECO:0000259" key="3">
    <source>
        <dbReference type="Pfam" id="PF04536"/>
    </source>
</evidence>
<keyword evidence="1" id="KW-1133">Transmembrane helix</keyword>
<dbReference type="Proteomes" id="UP000824014">
    <property type="component" value="Unassembled WGS sequence"/>
</dbReference>
<dbReference type="InterPro" id="IPR007621">
    <property type="entry name" value="TPM_dom"/>
</dbReference>
<evidence type="ECO:0000256" key="1">
    <source>
        <dbReference type="SAM" id="Phobius"/>
    </source>
</evidence>
<protein>
    <submittedName>
        <fullName evidence="5">TPM domain-containing protein</fullName>
    </submittedName>
</protein>
<keyword evidence="1" id="KW-0812">Transmembrane</keyword>
<dbReference type="AlphaFoldDB" id="A0A9D2ILH2"/>
<keyword evidence="2" id="KW-0732">Signal</keyword>
<dbReference type="Pfam" id="PF04606">
    <property type="entry name" value="Ogr_Delta"/>
    <property type="match status" value="1"/>
</dbReference>